<dbReference type="NCBIfam" id="NF038134">
    <property type="entry name" value="choice_anch_M"/>
    <property type="match status" value="1"/>
</dbReference>
<dbReference type="PATRIC" id="fig|595434.4.peg.1847"/>
<dbReference type="Proteomes" id="UP000036367">
    <property type="component" value="Unassembled WGS sequence"/>
</dbReference>
<organism evidence="3 4">
    <name type="scientific">Rhodopirellula islandica</name>
    <dbReference type="NCBI Taxonomy" id="595434"/>
    <lineage>
        <taxon>Bacteria</taxon>
        <taxon>Pseudomonadati</taxon>
        <taxon>Planctomycetota</taxon>
        <taxon>Planctomycetia</taxon>
        <taxon>Pirellulales</taxon>
        <taxon>Pirellulaceae</taxon>
        <taxon>Rhodopirellula</taxon>
    </lineage>
</organism>
<feature type="transmembrane region" description="Helical" evidence="1">
    <location>
        <begin position="253"/>
        <end position="269"/>
    </location>
</feature>
<protein>
    <recommendedName>
        <fullName evidence="2">Ice-binding protein C-terminal domain-containing protein</fullName>
    </recommendedName>
</protein>
<dbReference type="Pfam" id="PF07589">
    <property type="entry name" value="PEP-CTERM"/>
    <property type="match status" value="1"/>
</dbReference>
<dbReference type="InterPro" id="IPR022435">
    <property type="entry name" value="Surface-anchored_actinobac"/>
</dbReference>
<evidence type="ECO:0000313" key="4">
    <source>
        <dbReference type="Proteomes" id="UP000036367"/>
    </source>
</evidence>
<dbReference type="NCBIfam" id="TIGR03769">
    <property type="entry name" value="P_ac_wall_RPT"/>
    <property type="match status" value="1"/>
</dbReference>
<feature type="domain" description="Ice-binding protein C-terminal" evidence="2">
    <location>
        <begin position="249"/>
        <end position="273"/>
    </location>
</feature>
<keyword evidence="1" id="KW-0812">Transmembrane</keyword>
<evidence type="ECO:0000313" key="3">
    <source>
        <dbReference type="EMBL" id="KLU06075.1"/>
    </source>
</evidence>
<name>A0A0J1BHQ2_RHOIS</name>
<evidence type="ECO:0000256" key="1">
    <source>
        <dbReference type="SAM" id="Phobius"/>
    </source>
</evidence>
<evidence type="ECO:0000259" key="2">
    <source>
        <dbReference type="Pfam" id="PF07589"/>
    </source>
</evidence>
<gene>
    <name evidence="3" type="ORF">RISK_001926</name>
</gene>
<sequence>MEIVMSFLVKNFALVCCIGMLCLQTENVSAATLTEYSSGHADIGLAYEDGELNLHYHFGGGAVLNGVALAAEAEFNPTNDGVYVRVPNTSSASFTSVPSGLEFTGMNPDGTPAIDFWVLPQVTTAGVPFLGFGTGELNSADWDNNLSFRLTDVQFTPQGDGVAGQGYFSVYQPGSTGGFDVNMDSLNGFDSSDEVEMAPNGHDHFVWGFTEQGLYEVTLEASGTHINDGFKSDTETFLFAVGNSTAVTAVPEPGSLAVLASLGIAGMLVRRRRRPQLK</sequence>
<dbReference type="InterPro" id="IPR013424">
    <property type="entry name" value="Ice-binding_C"/>
</dbReference>
<keyword evidence="1" id="KW-0472">Membrane</keyword>
<proteinExistence type="predicted"/>
<dbReference type="STRING" id="595434.RISK_001926"/>
<reference evidence="3" key="1">
    <citation type="submission" date="2015-05" db="EMBL/GenBank/DDBJ databases">
        <title>Permanent draft genome of Rhodopirellula islandicus K833.</title>
        <authorList>
            <person name="Kizina J."/>
            <person name="Richter M."/>
            <person name="Glockner F.O."/>
            <person name="Harder J."/>
        </authorList>
    </citation>
    <scope>NUCLEOTIDE SEQUENCE [LARGE SCALE GENOMIC DNA]</scope>
    <source>
        <strain evidence="3">K833</strain>
    </source>
</reference>
<dbReference type="AlphaFoldDB" id="A0A0J1BHQ2"/>
<dbReference type="EMBL" id="LECT01000016">
    <property type="protein sequence ID" value="KLU06075.1"/>
    <property type="molecule type" value="Genomic_DNA"/>
</dbReference>
<dbReference type="NCBIfam" id="TIGR02595">
    <property type="entry name" value="PEP_CTERM"/>
    <property type="match status" value="1"/>
</dbReference>
<keyword evidence="1" id="KW-1133">Transmembrane helix</keyword>
<accession>A0A0J1BHQ2</accession>
<comment type="caution">
    <text evidence="3">The sequence shown here is derived from an EMBL/GenBank/DDBJ whole genome shotgun (WGS) entry which is preliminary data.</text>
</comment>
<keyword evidence="4" id="KW-1185">Reference proteome</keyword>